<dbReference type="InterPro" id="IPR029044">
    <property type="entry name" value="Nucleotide-diphossugar_trans"/>
</dbReference>
<dbReference type="InterPro" id="IPR050486">
    <property type="entry name" value="Mannose-1P_guanyltransferase"/>
</dbReference>
<dbReference type="Gene3D" id="3.90.550.10">
    <property type="entry name" value="Spore Coat Polysaccharide Biosynthesis Protein SpsA, Chain A"/>
    <property type="match status" value="1"/>
</dbReference>
<gene>
    <name evidence="2" type="ORF">GCM10023143_15930</name>
</gene>
<dbReference type="RefSeq" id="WP_344978021.1">
    <property type="nucleotide sequence ID" value="NZ_BAABFN010000002.1"/>
</dbReference>
<protein>
    <submittedName>
        <fullName evidence="2">Nucleotidyltransferase family protein</fullName>
    </submittedName>
</protein>
<dbReference type="EMBL" id="BAABFN010000002">
    <property type="protein sequence ID" value="GAA4308533.1"/>
    <property type="molecule type" value="Genomic_DNA"/>
</dbReference>
<dbReference type="InterPro" id="IPR005835">
    <property type="entry name" value="NTP_transferase_dom"/>
</dbReference>
<evidence type="ECO:0000259" key="1">
    <source>
        <dbReference type="Pfam" id="PF00483"/>
    </source>
</evidence>
<keyword evidence="3" id="KW-1185">Reference proteome</keyword>
<dbReference type="CDD" id="cd06915">
    <property type="entry name" value="NTP_transferase_WcbM_like"/>
    <property type="match status" value="1"/>
</dbReference>
<dbReference type="Proteomes" id="UP001501207">
    <property type="component" value="Unassembled WGS sequence"/>
</dbReference>
<name>A0ABP8FPX5_9BACT</name>
<comment type="caution">
    <text evidence="2">The sequence shown here is derived from an EMBL/GenBank/DDBJ whole genome shotgun (WGS) entry which is preliminary data.</text>
</comment>
<dbReference type="Pfam" id="PF00483">
    <property type="entry name" value="NTP_transferase"/>
    <property type="match status" value="1"/>
</dbReference>
<organism evidence="2 3">
    <name type="scientific">Compostibacter hankyongensis</name>
    <dbReference type="NCBI Taxonomy" id="1007089"/>
    <lineage>
        <taxon>Bacteria</taxon>
        <taxon>Pseudomonadati</taxon>
        <taxon>Bacteroidota</taxon>
        <taxon>Chitinophagia</taxon>
        <taxon>Chitinophagales</taxon>
        <taxon>Chitinophagaceae</taxon>
        <taxon>Compostibacter</taxon>
    </lineage>
</organism>
<evidence type="ECO:0000313" key="3">
    <source>
        <dbReference type="Proteomes" id="UP001501207"/>
    </source>
</evidence>
<accession>A0ABP8FPX5</accession>
<feature type="domain" description="Nucleotidyl transferase" evidence="1">
    <location>
        <begin position="5"/>
        <end position="229"/>
    </location>
</feature>
<reference evidence="3" key="1">
    <citation type="journal article" date="2019" name="Int. J. Syst. Evol. Microbiol.">
        <title>The Global Catalogue of Microorganisms (GCM) 10K type strain sequencing project: providing services to taxonomists for standard genome sequencing and annotation.</title>
        <authorList>
            <consortium name="The Broad Institute Genomics Platform"/>
            <consortium name="The Broad Institute Genome Sequencing Center for Infectious Disease"/>
            <person name="Wu L."/>
            <person name="Ma J."/>
        </authorList>
    </citation>
    <scope>NUCLEOTIDE SEQUENCE [LARGE SCALE GENOMIC DNA]</scope>
    <source>
        <strain evidence="3">JCM 17664</strain>
    </source>
</reference>
<proteinExistence type="predicted"/>
<sequence length="232" mass="26038">MTSTAIVLAGGLGTRLRGVVNDLPKCLAPVAGRPFLYYVLRQLRAQGIRKVILSLGHRHEQVTEWCRQHGQGLSLQYVIEPEPLGTGGAIRYALEYAGENDVFVLNGDTYFPVDLGKMYALHHEKQALVTLALKPMRAFSRYGSVQADAEQRITGFAEKQFVENGLINGGIYLLQREKLLGLSLPEKFSFENEFLVPGTGQYPFFGYTEDAYFIDIGVPEDYERAQREMKEV</sequence>
<evidence type="ECO:0000313" key="2">
    <source>
        <dbReference type="EMBL" id="GAA4308533.1"/>
    </source>
</evidence>
<dbReference type="PANTHER" id="PTHR22572">
    <property type="entry name" value="SUGAR-1-PHOSPHATE GUANYL TRANSFERASE"/>
    <property type="match status" value="1"/>
</dbReference>
<dbReference type="SUPFAM" id="SSF53448">
    <property type="entry name" value="Nucleotide-diphospho-sugar transferases"/>
    <property type="match status" value="1"/>
</dbReference>